<evidence type="ECO:0000256" key="1">
    <source>
        <dbReference type="SAM" id="Coils"/>
    </source>
</evidence>
<dbReference type="EMBL" id="LNXV01000005">
    <property type="protein sequence ID" value="KTC86312.1"/>
    <property type="molecule type" value="Genomic_DNA"/>
</dbReference>
<protein>
    <submittedName>
        <fullName evidence="2">Protein SidG</fullName>
    </submittedName>
</protein>
<dbReference type="PATRIC" id="fig|29422.6.peg.841"/>
<accession>A0A0W0SSG2</accession>
<comment type="caution">
    <text evidence="2">The sequence shown here is derived from an EMBL/GenBank/DDBJ whole genome shotgun (WGS) entry which is preliminary data.</text>
</comment>
<evidence type="ECO:0000313" key="2">
    <source>
        <dbReference type="EMBL" id="KTC86312.1"/>
    </source>
</evidence>
<name>A0A0W0SSG2_9GAMM</name>
<dbReference type="STRING" id="29422.Lbru_0806"/>
<feature type="coiled-coil region" evidence="1">
    <location>
        <begin position="72"/>
        <end position="168"/>
    </location>
</feature>
<keyword evidence="3" id="KW-1185">Reference proteome</keyword>
<dbReference type="Proteomes" id="UP000054742">
    <property type="component" value="Unassembled WGS sequence"/>
</dbReference>
<organism evidence="2 3">
    <name type="scientific">Legionella brunensis</name>
    <dbReference type="NCBI Taxonomy" id="29422"/>
    <lineage>
        <taxon>Bacteria</taxon>
        <taxon>Pseudomonadati</taxon>
        <taxon>Pseudomonadota</taxon>
        <taxon>Gammaproteobacteria</taxon>
        <taxon>Legionellales</taxon>
        <taxon>Legionellaceae</taxon>
        <taxon>Legionella</taxon>
    </lineage>
</organism>
<gene>
    <name evidence="2" type="ORF">Lbru_0806</name>
</gene>
<keyword evidence="1" id="KW-0175">Coiled coil</keyword>
<reference evidence="2 3" key="1">
    <citation type="submission" date="2015-11" db="EMBL/GenBank/DDBJ databases">
        <title>Genomic analysis of 38 Legionella species identifies large and diverse effector repertoires.</title>
        <authorList>
            <person name="Burstein D."/>
            <person name="Amaro F."/>
            <person name="Zusman T."/>
            <person name="Lifshitz Z."/>
            <person name="Cohen O."/>
            <person name="Gilbert J.A."/>
            <person name="Pupko T."/>
            <person name="Shuman H.A."/>
            <person name="Segal G."/>
        </authorList>
    </citation>
    <scope>NUCLEOTIDE SEQUENCE [LARGE SCALE GENOMIC DNA]</scope>
    <source>
        <strain evidence="2 3">ATCC 43878</strain>
    </source>
</reference>
<dbReference type="RefSeq" id="WP_058440906.1">
    <property type="nucleotide sequence ID" value="NZ_CAAAHU010000010.1"/>
</dbReference>
<sequence>MPKYNPSIHNVEVLTWGTKNKTSNGMDNFVEQELFGGNVGHASIVMSLPINEETKKWIETYCYEETFEEYARKGFEEDVKEYEEDIEGYEEAREVLYEEYEEYKEYLEEDEEEEERDIDREKEREGLTFKKYLQKKGKSTLEQYENYREILYERYEKHKDTLEDDERDGVLGRQSFDF</sequence>
<dbReference type="OrthoDB" id="5654016at2"/>
<proteinExistence type="predicted"/>
<dbReference type="AlphaFoldDB" id="A0A0W0SSG2"/>
<evidence type="ECO:0000313" key="3">
    <source>
        <dbReference type="Proteomes" id="UP000054742"/>
    </source>
</evidence>